<dbReference type="Proteomes" id="UP000288805">
    <property type="component" value="Unassembled WGS sequence"/>
</dbReference>
<comment type="caution">
    <text evidence="2">The sequence shown here is derived from an EMBL/GenBank/DDBJ whole genome shotgun (WGS) entry which is preliminary data.</text>
</comment>
<evidence type="ECO:0000313" key="2">
    <source>
        <dbReference type="EMBL" id="RVW20142.1"/>
    </source>
</evidence>
<gene>
    <name evidence="2" type="ORF">CK203_116796</name>
</gene>
<evidence type="ECO:0000256" key="1">
    <source>
        <dbReference type="SAM" id="MobiDB-lite"/>
    </source>
</evidence>
<feature type="region of interest" description="Disordered" evidence="1">
    <location>
        <begin position="59"/>
        <end position="78"/>
    </location>
</feature>
<feature type="compositionally biased region" description="Basic residues" evidence="1">
    <location>
        <begin position="67"/>
        <end position="77"/>
    </location>
</feature>
<dbReference type="AlphaFoldDB" id="A0A438CA68"/>
<dbReference type="EMBL" id="QGNW01002393">
    <property type="protein sequence ID" value="RVW20142.1"/>
    <property type="molecule type" value="Genomic_DNA"/>
</dbReference>
<protein>
    <submittedName>
        <fullName evidence="2">Uncharacterized protein</fullName>
    </submittedName>
</protein>
<proteinExistence type="predicted"/>
<organism evidence="2 3">
    <name type="scientific">Vitis vinifera</name>
    <name type="common">Grape</name>
    <dbReference type="NCBI Taxonomy" id="29760"/>
    <lineage>
        <taxon>Eukaryota</taxon>
        <taxon>Viridiplantae</taxon>
        <taxon>Streptophyta</taxon>
        <taxon>Embryophyta</taxon>
        <taxon>Tracheophyta</taxon>
        <taxon>Spermatophyta</taxon>
        <taxon>Magnoliopsida</taxon>
        <taxon>eudicotyledons</taxon>
        <taxon>Gunneridae</taxon>
        <taxon>Pentapetalae</taxon>
        <taxon>rosids</taxon>
        <taxon>Vitales</taxon>
        <taxon>Vitaceae</taxon>
        <taxon>Viteae</taxon>
        <taxon>Vitis</taxon>
    </lineage>
</organism>
<accession>A0A438CA68</accession>
<reference evidence="2 3" key="1">
    <citation type="journal article" date="2018" name="PLoS Genet.">
        <title>Population sequencing reveals clonal diversity and ancestral inbreeding in the grapevine cultivar Chardonnay.</title>
        <authorList>
            <person name="Roach M.J."/>
            <person name="Johnson D.L."/>
            <person name="Bohlmann J."/>
            <person name="van Vuuren H.J."/>
            <person name="Jones S.J."/>
            <person name="Pretorius I.S."/>
            <person name="Schmidt S.A."/>
            <person name="Borneman A.R."/>
        </authorList>
    </citation>
    <scope>NUCLEOTIDE SEQUENCE [LARGE SCALE GENOMIC DNA]</scope>
    <source>
        <strain evidence="3">cv. Chardonnay</strain>
        <tissue evidence="2">Leaf</tissue>
    </source>
</reference>
<evidence type="ECO:0000313" key="3">
    <source>
        <dbReference type="Proteomes" id="UP000288805"/>
    </source>
</evidence>
<sequence length="193" mass="22712">MEDFVGEQQKINSHLNEKIDNMESSINVRMEEVYNDLSLRIEKVQDSIENLTNLDIARGEKEASSSTHHKPPRNQCKKIKESVEDRHFGIHFSREEKRNEFPWTKWEGCNFVWDPGGIQHEVGVYDAYKKSKWSDSYMVRKEAFLMTVMTATFGALPKVHFMYTICRFKAWEVRSPWLQTVCDLDLNEEVMAI</sequence>
<name>A0A438CA68_VITVI</name>